<evidence type="ECO:0000256" key="4">
    <source>
        <dbReference type="ARBA" id="ARBA00022801"/>
    </source>
</evidence>
<keyword evidence="3" id="KW-0479">Metal-binding</keyword>
<dbReference type="GO" id="GO:0046872">
    <property type="term" value="F:metal ion binding"/>
    <property type="evidence" value="ECO:0007669"/>
    <property type="project" value="UniProtKB-KW"/>
</dbReference>
<keyword evidence="6" id="KW-0482">Metalloprotease</keyword>
<keyword evidence="2" id="KW-0645">Protease</keyword>
<dbReference type="GO" id="GO:0006508">
    <property type="term" value="P:proteolysis"/>
    <property type="evidence" value="ECO:0007669"/>
    <property type="project" value="UniProtKB-KW"/>
</dbReference>
<feature type="compositionally biased region" description="Low complexity" evidence="7">
    <location>
        <begin position="66"/>
        <end position="80"/>
    </location>
</feature>
<feature type="domain" description="Peptidase M16 C-terminal" evidence="9">
    <location>
        <begin position="237"/>
        <end position="416"/>
    </location>
</feature>
<evidence type="ECO:0000256" key="2">
    <source>
        <dbReference type="ARBA" id="ARBA00022670"/>
    </source>
</evidence>
<evidence type="ECO:0000256" key="3">
    <source>
        <dbReference type="ARBA" id="ARBA00022723"/>
    </source>
</evidence>
<dbReference type="Gene3D" id="3.30.830.10">
    <property type="entry name" value="Metalloenzyme, LuxS/M16 peptidase-like"/>
    <property type="match status" value="4"/>
</dbReference>
<protein>
    <recommendedName>
        <fullName evidence="13">Peptidase M16 N-terminal domain-containing protein</fullName>
    </recommendedName>
</protein>
<evidence type="ECO:0000259" key="10">
    <source>
        <dbReference type="Pfam" id="PF16187"/>
    </source>
</evidence>
<dbReference type="Pfam" id="PF00675">
    <property type="entry name" value="Peptidase_M16"/>
    <property type="match status" value="1"/>
</dbReference>
<dbReference type="InterPro" id="IPR032632">
    <property type="entry name" value="Peptidase_M16_M"/>
</dbReference>
<feature type="domain" description="Coenzyme PQQ synthesis protein F-like C-terminal lobe" evidence="11">
    <location>
        <begin position="813"/>
        <end position="913"/>
    </location>
</feature>
<reference evidence="12" key="1">
    <citation type="submission" date="2015-04" db="EMBL/GenBank/DDBJ databases">
        <title>The genome sequence of the plant pathogenic Rhizarian Plasmodiophora brassicae reveals insights in its biotrophic life cycle and the origin of chitin synthesis.</title>
        <authorList>
            <person name="Schwelm A."/>
            <person name="Fogelqvist J."/>
            <person name="Knaust A."/>
            <person name="Julke S."/>
            <person name="Lilja T."/>
            <person name="Dhandapani V."/>
            <person name="Bonilla-Rosso G."/>
            <person name="Karlsson M."/>
            <person name="Shevchenko A."/>
            <person name="Choi S.R."/>
            <person name="Kim H.G."/>
            <person name="Park J.Y."/>
            <person name="Lim Y.P."/>
            <person name="Ludwig-Muller J."/>
            <person name="Dixelius C."/>
        </authorList>
    </citation>
    <scope>NUCLEOTIDE SEQUENCE</scope>
    <source>
        <tissue evidence="12">Potato root galls</tissue>
    </source>
</reference>
<dbReference type="FunFam" id="3.30.830.10:FF:000005">
    <property type="entry name" value="nardilysin isoform X1"/>
    <property type="match status" value="1"/>
</dbReference>
<dbReference type="PANTHER" id="PTHR43690:SF18">
    <property type="entry name" value="INSULIN-DEGRADING ENZYME-RELATED"/>
    <property type="match status" value="1"/>
</dbReference>
<sequence>MTERLSDDDLIKSPHDRLQYRRIRLSNGLRVTIVKQEPNSEENDNKERGEEEQDDDIDENSEDQTDASSSGSGSTDGGAAKPAAVALGVTVGHFHDPPEFPGLAHLLEHMLFIGRPPDENSWESFLSEHGGWSNASTSEETTLYFYEIHPDYLAESLTRFVQQFLIDPPLCAEAISREILAVDCEFQEGVLVDEHRSTQILCQRARPSHPFCKFGWGNQNSLRGGVEQSVTDEVLAASLLQFHRRHYVANQMNLAVMVPDLDLAEKLITATFATVRAGPVSNKLGVADLPFDMSQNQPNLFQIESIKESYTMELVFQLPNMSSSYDTQSCSYWGEVLGDEGVGSAISLLRARGLASSLEAGLSQEQTYQNTLFFLFTIEITLTKQGFDAWRDVLSLMFAYINEIVKTGPQEQLWRQYSRMAAASFAWMEPKEPSDTVETLAYAMQKYPWHDVLSGPYRWTRYDPNLIARIGLSFTPDNCIIMLLGRFAEDPSIDVIEPWFGTRFRATRIDQELMVSLVTVSDPELALPICSPLAPESFTVVERIGNSDHTPHIVYQKDRLRMWHLLDYKHVTPRAHVSLRFYTSAVYESPLKAVCSRLLIMLLEDALMAYLYSGEVADLTLNMRATRRCLEFQGEGFTDKLFQFINHVIYGSKNSLRHLMLDHQRFEIIKARLQLAWSSLFYAASEQISYERLQVLQLPKYSIDLLRSALANAQLDDVESLLSQIRSAVSIDCFIHGNVSAVDAKSFANDLNNVWQCAGPLPSQVALKVRLLPRGSTVTWTRPSFNPVEHNSGHVSYYQLGPESITDRVLLKLLQRISSENCFDCLRTKMQLGYTVGIHFLNTDGILGLSIEIVSASHSAYECERQIERWLTDELKPHIQTLSDEVFENHIEGFIMELEAQDYCLSARSERFWEEITTHSYVFDRVDREVRFVESVERGDLVALLDRMIAEKSRCKLSTHVIGLAGENSVQSIGSLADIAKLDVYTRKIDLQMS</sequence>
<dbReference type="InterPro" id="IPR011249">
    <property type="entry name" value="Metalloenz_LuxS/M16"/>
</dbReference>
<feature type="compositionally biased region" description="Acidic residues" evidence="7">
    <location>
        <begin position="50"/>
        <end position="65"/>
    </location>
</feature>
<organism evidence="12">
    <name type="scientific">Spongospora subterranea</name>
    <dbReference type="NCBI Taxonomy" id="70186"/>
    <lineage>
        <taxon>Eukaryota</taxon>
        <taxon>Sar</taxon>
        <taxon>Rhizaria</taxon>
        <taxon>Endomyxa</taxon>
        <taxon>Phytomyxea</taxon>
        <taxon>Plasmodiophorida</taxon>
        <taxon>Plasmodiophoridae</taxon>
        <taxon>Spongospora</taxon>
    </lineage>
</organism>
<dbReference type="InterPro" id="IPR011765">
    <property type="entry name" value="Pept_M16_N"/>
</dbReference>
<evidence type="ECO:0000259" key="11">
    <source>
        <dbReference type="Pfam" id="PF22456"/>
    </source>
</evidence>
<evidence type="ECO:0000259" key="9">
    <source>
        <dbReference type="Pfam" id="PF05193"/>
    </source>
</evidence>
<evidence type="ECO:0008006" key="13">
    <source>
        <dbReference type="Google" id="ProtNLM"/>
    </source>
</evidence>
<evidence type="ECO:0000256" key="7">
    <source>
        <dbReference type="SAM" id="MobiDB-lite"/>
    </source>
</evidence>
<name>A0A0H5R708_9EUKA</name>
<evidence type="ECO:0000256" key="1">
    <source>
        <dbReference type="ARBA" id="ARBA00007261"/>
    </source>
</evidence>
<dbReference type="Pfam" id="PF05193">
    <property type="entry name" value="Peptidase_M16_C"/>
    <property type="match status" value="1"/>
</dbReference>
<dbReference type="AlphaFoldDB" id="A0A0H5R708"/>
<keyword evidence="4" id="KW-0378">Hydrolase</keyword>
<dbReference type="EMBL" id="HACM01009456">
    <property type="protein sequence ID" value="CRZ09898.1"/>
    <property type="molecule type" value="Transcribed_RNA"/>
</dbReference>
<evidence type="ECO:0000256" key="5">
    <source>
        <dbReference type="ARBA" id="ARBA00022833"/>
    </source>
</evidence>
<dbReference type="InterPro" id="IPR007863">
    <property type="entry name" value="Peptidase_M16_C"/>
</dbReference>
<evidence type="ECO:0000256" key="6">
    <source>
        <dbReference type="ARBA" id="ARBA00023049"/>
    </source>
</evidence>
<dbReference type="InterPro" id="IPR050626">
    <property type="entry name" value="Peptidase_M16"/>
</dbReference>
<evidence type="ECO:0000313" key="12">
    <source>
        <dbReference type="EMBL" id="CRZ09898.1"/>
    </source>
</evidence>
<comment type="similarity">
    <text evidence="1">Belongs to the peptidase M16 family.</text>
</comment>
<dbReference type="GO" id="GO:0008237">
    <property type="term" value="F:metallopeptidase activity"/>
    <property type="evidence" value="ECO:0007669"/>
    <property type="project" value="UniProtKB-KW"/>
</dbReference>
<dbReference type="Pfam" id="PF16187">
    <property type="entry name" value="Peptidase_M16_M"/>
    <property type="match status" value="1"/>
</dbReference>
<feature type="domain" description="Peptidase M16 N-terminal" evidence="8">
    <location>
        <begin position="81"/>
        <end position="188"/>
    </location>
</feature>
<dbReference type="Pfam" id="PF22456">
    <property type="entry name" value="PqqF-like_C_4"/>
    <property type="match status" value="1"/>
</dbReference>
<proteinExistence type="inferred from homology"/>
<keyword evidence="5" id="KW-0862">Zinc</keyword>
<accession>A0A0H5R708</accession>
<dbReference type="SUPFAM" id="SSF63411">
    <property type="entry name" value="LuxS/MPP-like metallohydrolase"/>
    <property type="match status" value="4"/>
</dbReference>
<feature type="region of interest" description="Disordered" evidence="7">
    <location>
        <begin position="29"/>
        <end position="80"/>
    </location>
</feature>
<evidence type="ECO:0000259" key="8">
    <source>
        <dbReference type="Pfam" id="PF00675"/>
    </source>
</evidence>
<feature type="domain" description="Peptidase M16 middle/third" evidence="10">
    <location>
        <begin position="425"/>
        <end position="704"/>
    </location>
</feature>
<dbReference type="InterPro" id="IPR054734">
    <property type="entry name" value="PqqF-like_C_4"/>
</dbReference>
<dbReference type="PANTHER" id="PTHR43690">
    <property type="entry name" value="NARDILYSIN"/>
    <property type="match status" value="1"/>
</dbReference>